<comment type="caution">
    <text evidence="2">The sequence shown here is derived from an EMBL/GenBank/DDBJ whole genome shotgun (WGS) entry which is preliminary data.</text>
</comment>
<gene>
    <name evidence="2" type="ORF">Poly21_00140</name>
</gene>
<sequence>MNETLVREVDGGFRQTITAGGHELTADELVSVGGTDVGPDPYGLLLSALGACTPMTLSMYANRKGWPVESISVQLGHSKVHAEDCEDGSRSRGETPGIRL</sequence>
<protein>
    <submittedName>
        <fullName evidence="2">OsmC-like protein</fullName>
    </submittedName>
</protein>
<dbReference type="Proteomes" id="UP000319908">
    <property type="component" value="Unassembled WGS sequence"/>
</dbReference>
<organism evidence="2 3">
    <name type="scientific">Allorhodopirellula heiligendammensis</name>
    <dbReference type="NCBI Taxonomy" id="2714739"/>
    <lineage>
        <taxon>Bacteria</taxon>
        <taxon>Pseudomonadati</taxon>
        <taxon>Planctomycetota</taxon>
        <taxon>Planctomycetia</taxon>
        <taxon>Pirellulales</taxon>
        <taxon>Pirellulaceae</taxon>
        <taxon>Allorhodopirellula</taxon>
    </lineage>
</organism>
<accession>A0A5C6C009</accession>
<evidence type="ECO:0000313" key="3">
    <source>
        <dbReference type="Proteomes" id="UP000319908"/>
    </source>
</evidence>
<dbReference type="EMBL" id="SJPU01000001">
    <property type="protein sequence ID" value="TWU17863.1"/>
    <property type="molecule type" value="Genomic_DNA"/>
</dbReference>
<dbReference type="PANTHER" id="PTHR39624">
    <property type="entry name" value="PROTEIN INVOLVED IN RIMO-MEDIATED BETA-METHYLTHIOLATION OF RIBOSOMAL PROTEIN S12 YCAO"/>
    <property type="match status" value="1"/>
</dbReference>
<dbReference type="AlphaFoldDB" id="A0A5C6C009"/>
<name>A0A5C6C009_9BACT</name>
<dbReference type="Pfam" id="PF02566">
    <property type="entry name" value="OsmC"/>
    <property type="match status" value="1"/>
</dbReference>
<evidence type="ECO:0000256" key="1">
    <source>
        <dbReference type="SAM" id="MobiDB-lite"/>
    </source>
</evidence>
<dbReference type="InterPro" id="IPR036102">
    <property type="entry name" value="OsmC/Ohrsf"/>
</dbReference>
<evidence type="ECO:0000313" key="2">
    <source>
        <dbReference type="EMBL" id="TWU17863.1"/>
    </source>
</evidence>
<keyword evidence="3" id="KW-1185">Reference proteome</keyword>
<reference evidence="2 3" key="1">
    <citation type="journal article" date="2020" name="Antonie Van Leeuwenhoek">
        <title>Rhodopirellula heiligendammensis sp. nov., Rhodopirellula pilleata sp. nov., and Rhodopirellula solitaria sp. nov. isolated from natural or artificial marine surfaces in Northern Germany and California, USA, and emended description of the genus Rhodopirellula.</title>
        <authorList>
            <person name="Kallscheuer N."/>
            <person name="Wiegand S."/>
            <person name="Jogler M."/>
            <person name="Boedeker C."/>
            <person name="Peeters S.H."/>
            <person name="Rast P."/>
            <person name="Heuer A."/>
            <person name="Jetten M.S.M."/>
            <person name="Rohde M."/>
            <person name="Jogler C."/>
        </authorList>
    </citation>
    <scope>NUCLEOTIDE SEQUENCE [LARGE SCALE GENOMIC DNA]</scope>
    <source>
        <strain evidence="2 3">Poly21</strain>
    </source>
</reference>
<dbReference type="RefSeq" id="WP_146404751.1">
    <property type="nucleotide sequence ID" value="NZ_SJPU01000001.1"/>
</dbReference>
<proteinExistence type="predicted"/>
<dbReference type="InterPro" id="IPR015946">
    <property type="entry name" value="KH_dom-like_a/b"/>
</dbReference>
<dbReference type="SUPFAM" id="SSF82784">
    <property type="entry name" value="OsmC-like"/>
    <property type="match status" value="1"/>
</dbReference>
<dbReference type="InterPro" id="IPR003718">
    <property type="entry name" value="OsmC/Ohr_fam"/>
</dbReference>
<dbReference type="OrthoDB" id="9780269at2"/>
<feature type="compositionally biased region" description="Basic and acidic residues" evidence="1">
    <location>
        <begin position="81"/>
        <end position="93"/>
    </location>
</feature>
<dbReference type="PANTHER" id="PTHR39624:SF2">
    <property type="entry name" value="OSMC-LIKE PROTEIN"/>
    <property type="match status" value="1"/>
</dbReference>
<dbReference type="Gene3D" id="3.30.300.20">
    <property type="match status" value="1"/>
</dbReference>
<feature type="region of interest" description="Disordered" evidence="1">
    <location>
        <begin position="81"/>
        <end position="100"/>
    </location>
</feature>